<organism evidence="3 4">
    <name type="scientific">Taylorella asinigenitalis (strain MCE3)</name>
    <dbReference type="NCBI Taxonomy" id="1008459"/>
    <lineage>
        <taxon>Bacteria</taxon>
        <taxon>Pseudomonadati</taxon>
        <taxon>Pseudomonadota</taxon>
        <taxon>Betaproteobacteria</taxon>
        <taxon>Burkholderiales</taxon>
        <taxon>Alcaligenaceae</taxon>
        <taxon>Taylorella</taxon>
    </lineage>
</organism>
<reference evidence="3 4" key="2">
    <citation type="journal article" date="2012" name="PLoS ONE">
        <title>Genomic characterization of the taylorella genus.</title>
        <authorList>
            <person name="Hebert L."/>
            <person name="Moumen B."/>
            <person name="Pons N."/>
            <person name="Duquesne F."/>
            <person name="Breuil M.F."/>
            <person name="Goux D."/>
            <person name="Batto J.M."/>
            <person name="Laugier C."/>
            <person name="Renault P."/>
            <person name="Petry S."/>
        </authorList>
    </citation>
    <scope>NUCLEOTIDE SEQUENCE [LARGE SCALE GENOMIC DNA]</scope>
    <source>
        <strain evidence="3 4">MCE3</strain>
    </source>
</reference>
<evidence type="ECO:0000259" key="2">
    <source>
        <dbReference type="Pfam" id="PF06812"/>
    </source>
</evidence>
<name>G4QD65_TAYAM</name>
<gene>
    <name evidence="3" type="ordered locus">TASI_0091</name>
</gene>
<evidence type="ECO:0000256" key="1">
    <source>
        <dbReference type="SAM" id="MobiDB-lite"/>
    </source>
</evidence>
<feature type="region of interest" description="Disordered" evidence="1">
    <location>
        <begin position="335"/>
        <end position="355"/>
    </location>
</feature>
<sequence length="355" mass="39420">MMNFDELFPSFDNDDCGLNLEYDSDFLNLVQASQAKPEQQFGDAVIEAQPPDWAKVEKMALELCKRSCDVRVLQVLTYAWTFQLGLVGYAQGVNLVHQALEKCWDAVNPPLVEEDGYEDPMPRVNAISALGDVSTVGRDIRNSKLLTENYGNLTVREAEAILEGNTEGFPGGKNRLSEMLSQANQAENPIVQAIPVAFNAMKGIEDLVVEKLGHEWRPDFQTIKSLFGSFVQLINSDISSSDSDLDSGDSSSESSRESDSLVDSGSDSTAKFASWREVQIKTRADAILALEKACAYFEVHEPSHPAPFIIRRLQQAIPLNFFDMLKNLAPSGSEQFEQTWIPRTEEETSGSSDEY</sequence>
<feature type="region of interest" description="Disordered" evidence="1">
    <location>
        <begin position="239"/>
        <end position="267"/>
    </location>
</feature>
<dbReference type="InterPro" id="IPR017740">
    <property type="entry name" value="TssA-like"/>
</dbReference>
<dbReference type="OrthoDB" id="9771118at2"/>
<feature type="domain" description="ImpA N-terminal" evidence="2">
    <location>
        <begin position="13"/>
        <end position="130"/>
    </location>
</feature>
<dbReference type="InterPro" id="IPR010657">
    <property type="entry name" value="ImpA_N"/>
</dbReference>
<keyword evidence="4" id="KW-1185">Reference proteome</keyword>
<feature type="compositionally biased region" description="Low complexity" evidence="1">
    <location>
        <begin position="239"/>
        <end position="253"/>
    </location>
</feature>
<dbReference type="PANTHER" id="PTHR37951">
    <property type="entry name" value="CYTOPLASMIC PROTEIN-RELATED"/>
    <property type="match status" value="1"/>
</dbReference>
<evidence type="ECO:0000313" key="3">
    <source>
        <dbReference type="EMBL" id="AEP35882.1"/>
    </source>
</evidence>
<dbReference type="HOGENOM" id="CLU_060104_0_0_4"/>
<dbReference type="eggNOG" id="COG3515">
    <property type="taxonomic scope" value="Bacteria"/>
</dbReference>
<dbReference type="RefSeq" id="WP_014110781.1">
    <property type="nucleotide sequence ID" value="NC_016043.1"/>
</dbReference>
<dbReference type="Proteomes" id="UP000009284">
    <property type="component" value="Chromosome"/>
</dbReference>
<dbReference type="PANTHER" id="PTHR37951:SF1">
    <property type="entry name" value="TYPE VI SECRETION SYSTEM COMPONENT TSSA1"/>
    <property type="match status" value="1"/>
</dbReference>
<dbReference type="NCBIfam" id="TIGR03363">
    <property type="entry name" value="VI_chp_8"/>
    <property type="match status" value="1"/>
</dbReference>
<dbReference type="KEGG" id="tas:TASI_0091"/>
<dbReference type="EMBL" id="CP003059">
    <property type="protein sequence ID" value="AEP35882.1"/>
    <property type="molecule type" value="Genomic_DNA"/>
</dbReference>
<reference key="1">
    <citation type="submission" date="2011-09" db="EMBL/GenBank/DDBJ databases">
        <title>Genomic characterization of the Taylorella genus.</title>
        <authorList>
            <person name="Hebert L."/>
            <person name="Moumen B."/>
            <person name="Pons N."/>
            <person name="Duquesne F."/>
            <person name="Breuil M.-F."/>
            <person name="Goux D."/>
            <person name="Batto J.-M."/>
            <person name="Renault P."/>
            <person name="Laugier C."/>
            <person name="Petry S."/>
        </authorList>
    </citation>
    <scope>NUCLEOTIDE SEQUENCE</scope>
    <source>
        <strain>MCE3</strain>
    </source>
</reference>
<dbReference type="AlphaFoldDB" id="G4QD65"/>
<accession>G4QD65</accession>
<evidence type="ECO:0000313" key="4">
    <source>
        <dbReference type="Proteomes" id="UP000009284"/>
    </source>
</evidence>
<dbReference type="Pfam" id="PF06812">
    <property type="entry name" value="ImpA_N"/>
    <property type="match status" value="1"/>
</dbReference>
<dbReference type="STRING" id="1008459.TASI_0091"/>
<proteinExistence type="predicted"/>
<protein>
    <submittedName>
        <fullName evidence="3">Uncharacterized protein ImpA</fullName>
    </submittedName>
</protein>